<feature type="domain" description="Glycosyl hydrolase family 32 C-terminal" evidence="8">
    <location>
        <begin position="390"/>
        <end position="473"/>
    </location>
</feature>
<dbReference type="SUPFAM" id="SSF75005">
    <property type="entry name" value="Arabinanase/levansucrase/invertase"/>
    <property type="match status" value="1"/>
</dbReference>
<proteinExistence type="inferred from homology"/>
<evidence type="ECO:0000259" key="7">
    <source>
        <dbReference type="Pfam" id="PF00251"/>
    </source>
</evidence>
<feature type="domain" description="Glycosyl hydrolase family 32 N-terminal" evidence="7">
    <location>
        <begin position="48"/>
        <end position="349"/>
    </location>
</feature>
<dbReference type="CDD" id="cd18623">
    <property type="entry name" value="GH32_ScrB-like"/>
    <property type="match status" value="1"/>
</dbReference>
<evidence type="ECO:0000256" key="1">
    <source>
        <dbReference type="ARBA" id="ARBA00009902"/>
    </source>
</evidence>
<evidence type="ECO:0000256" key="5">
    <source>
        <dbReference type="RuleBase" id="RU362110"/>
    </source>
</evidence>
<keyword evidence="4 5" id="KW-0326">Glycosidase</keyword>
<evidence type="ECO:0000256" key="6">
    <source>
        <dbReference type="SAM" id="MobiDB-lite"/>
    </source>
</evidence>
<dbReference type="Pfam" id="PF08244">
    <property type="entry name" value="Glyco_hydro_32C"/>
    <property type="match status" value="1"/>
</dbReference>
<evidence type="ECO:0000313" key="9">
    <source>
        <dbReference type="EMBL" id="MEX5285256.1"/>
    </source>
</evidence>
<evidence type="ECO:0000256" key="2">
    <source>
        <dbReference type="ARBA" id="ARBA00012758"/>
    </source>
</evidence>
<dbReference type="InterPro" id="IPR013320">
    <property type="entry name" value="ConA-like_dom_sf"/>
</dbReference>
<comment type="similarity">
    <text evidence="1 5">Belongs to the glycosyl hydrolase 32 family.</text>
</comment>
<dbReference type="SUPFAM" id="SSF49899">
    <property type="entry name" value="Concanavalin A-like lectins/glucanases"/>
    <property type="match status" value="1"/>
</dbReference>
<dbReference type="GO" id="GO:0016787">
    <property type="term" value="F:hydrolase activity"/>
    <property type="evidence" value="ECO:0007669"/>
    <property type="project" value="UniProtKB-KW"/>
</dbReference>
<dbReference type="PANTHER" id="PTHR43101">
    <property type="entry name" value="BETA-FRUCTOSIDASE"/>
    <property type="match status" value="1"/>
</dbReference>
<dbReference type="InterPro" id="IPR023296">
    <property type="entry name" value="Glyco_hydro_beta-prop_sf"/>
</dbReference>
<dbReference type="RefSeq" id="WP_368846982.1">
    <property type="nucleotide sequence ID" value="NZ_CP194411.1"/>
</dbReference>
<dbReference type="InterPro" id="IPR001362">
    <property type="entry name" value="Glyco_hydro_32"/>
</dbReference>
<evidence type="ECO:0000313" key="10">
    <source>
        <dbReference type="Proteomes" id="UP001559623"/>
    </source>
</evidence>
<evidence type="ECO:0000259" key="8">
    <source>
        <dbReference type="Pfam" id="PF08244"/>
    </source>
</evidence>
<reference evidence="9 10" key="1">
    <citation type="submission" date="2023-04" db="EMBL/GenBank/DDBJ databases">
        <title>Genome Sequence of Selenomonas sputigena ATCC 33150.</title>
        <authorList>
            <person name="Miller D.P."/>
            <person name="Anvari S."/>
            <person name="Polson S.W."/>
            <person name="Macdonald M."/>
            <person name="Mcdowell J.V."/>
        </authorList>
    </citation>
    <scope>NUCLEOTIDE SEQUENCE [LARGE SCALE GENOMIC DNA]</scope>
    <source>
        <strain evidence="9 10">ATCC 33150</strain>
    </source>
</reference>
<dbReference type="InterPro" id="IPR013148">
    <property type="entry name" value="Glyco_hydro_32_N"/>
</dbReference>
<gene>
    <name evidence="9" type="ORF">QCO44_06325</name>
</gene>
<dbReference type="Pfam" id="PF00251">
    <property type="entry name" value="Glyco_hydro_32N"/>
    <property type="match status" value="1"/>
</dbReference>
<dbReference type="InterPro" id="IPR013189">
    <property type="entry name" value="Glyco_hydro_32_C"/>
</dbReference>
<comment type="caution">
    <text evidence="9">The sequence shown here is derived from an EMBL/GenBank/DDBJ whole genome shotgun (WGS) entry which is preliminary data.</text>
</comment>
<organism evidence="9 10">
    <name type="scientific">Selenomonas sputigena</name>
    <dbReference type="NCBI Taxonomy" id="69823"/>
    <lineage>
        <taxon>Bacteria</taxon>
        <taxon>Bacillati</taxon>
        <taxon>Bacillota</taxon>
        <taxon>Negativicutes</taxon>
        <taxon>Selenomonadales</taxon>
        <taxon>Selenomonadaceae</taxon>
        <taxon>Selenomonas</taxon>
    </lineage>
</organism>
<feature type="region of interest" description="Disordered" evidence="6">
    <location>
        <begin position="1"/>
        <end position="22"/>
    </location>
</feature>
<dbReference type="EC" id="3.2.1.26" evidence="2"/>
<sequence>MEEDKKDLEKQEIDKEVPEKQEYNKKELDARLKEAVHRAGHRWRNRFHLELPFGFTGSVKGLVFFEGEYHLFCQWNPFSTEDKNKGWVEFKTRDFVYWSEPRLILWPTGDDDRDGCGSGSAFINGGRLRILYTGRREEEGRRANHQILGTLTKEGVIHKDMVLLKEPPEGYTDLFQGPHFFVRNNHAYMVLGAQAKPEDDARGCALLYREEKGVFKLLGELKTQLGFFGRVWECPAMLRFGNHDVFLFSPRGVPDREFSYQNLFQSGYVAGHLSLAAQEMLHGSFHELDRGFDFFAPHVGTHEGRNILFGWMSMPHNDEEYPTGAEGWMHTLTLPRVMSFRQGKLFSKPVPELKALRIERSARELSGRDVPSLKTEIDYCTEILLNIVFGAAERVKTELRYAREKVTITYDRGTDVVEISREGMKLGGRGVRRFKLYTYHALVMHIFIDKTAIEIFFQNGEEVASFLVFPEKDVQPVFALEADAPMEKVMGTIWELDRLRYGQSKPQKRKYII</sequence>
<dbReference type="EMBL" id="JARVLH010000003">
    <property type="protein sequence ID" value="MEX5285256.1"/>
    <property type="molecule type" value="Genomic_DNA"/>
</dbReference>
<dbReference type="InterPro" id="IPR051214">
    <property type="entry name" value="GH32_Enzymes"/>
</dbReference>
<evidence type="ECO:0000256" key="4">
    <source>
        <dbReference type="ARBA" id="ARBA00023295"/>
    </source>
</evidence>
<name>A0ABV3X502_9FIRM</name>
<dbReference type="SMART" id="SM00640">
    <property type="entry name" value="Glyco_32"/>
    <property type="match status" value="1"/>
</dbReference>
<keyword evidence="3 5" id="KW-0378">Hydrolase</keyword>
<keyword evidence="10" id="KW-1185">Reference proteome</keyword>
<accession>A0ABV3X502</accession>
<protein>
    <recommendedName>
        <fullName evidence="2">beta-fructofuranosidase</fullName>
        <ecNumber evidence="2">3.2.1.26</ecNumber>
    </recommendedName>
</protein>
<dbReference type="PANTHER" id="PTHR43101:SF1">
    <property type="entry name" value="BETA-FRUCTOSIDASE"/>
    <property type="match status" value="1"/>
</dbReference>
<dbReference type="Gene3D" id="2.60.120.560">
    <property type="entry name" value="Exo-inulinase, domain 1"/>
    <property type="match status" value="1"/>
</dbReference>
<dbReference type="Proteomes" id="UP001559623">
    <property type="component" value="Unassembled WGS sequence"/>
</dbReference>
<evidence type="ECO:0000256" key="3">
    <source>
        <dbReference type="ARBA" id="ARBA00022801"/>
    </source>
</evidence>
<dbReference type="Gene3D" id="2.115.10.20">
    <property type="entry name" value="Glycosyl hydrolase domain, family 43"/>
    <property type="match status" value="1"/>
</dbReference>